<dbReference type="Proteomes" id="UP000250572">
    <property type="component" value="Unassembled WGS sequence"/>
</dbReference>
<keyword evidence="9" id="KW-1185">Reference proteome</keyword>
<comment type="similarity">
    <text evidence="1">Belongs to the protease inhibitor I39 (alpha-2-macroglobulin) family.</text>
</comment>
<keyword evidence="3" id="KW-0732">Signal</keyword>
<dbReference type="Gene3D" id="2.60.40.1930">
    <property type="match status" value="1"/>
</dbReference>
<dbReference type="Gene3D" id="2.60.40.10">
    <property type="entry name" value="Immunoglobulins"/>
    <property type="match status" value="1"/>
</dbReference>
<protein>
    <recommendedName>
        <fullName evidence="10">Alpha-2-macroglobulin bait region domain-containing protein</fullName>
    </recommendedName>
</protein>
<evidence type="ECO:0000256" key="2">
    <source>
        <dbReference type="ARBA" id="ARBA00022690"/>
    </source>
</evidence>
<proteinExistence type="inferred from homology"/>
<dbReference type="InterPro" id="IPR050473">
    <property type="entry name" value="A2M/Complement_sys"/>
</dbReference>
<dbReference type="InterPro" id="IPR002890">
    <property type="entry name" value="MG2"/>
</dbReference>
<keyword evidence="4" id="KW-0722">Serine protease inhibitor</keyword>
<keyword evidence="2" id="KW-0646">Protease inhibitor</keyword>
<accession>A0A315VG34</accession>
<dbReference type="EMBL" id="NHOQ01001816">
    <property type="protein sequence ID" value="PWA22005.1"/>
    <property type="molecule type" value="Genomic_DNA"/>
</dbReference>
<comment type="caution">
    <text evidence="8">The sequence shown here is derived from an EMBL/GenBank/DDBJ whole genome shotgun (WGS) entry which is preliminary data.</text>
</comment>
<reference evidence="8 9" key="1">
    <citation type="journal article" date="2018" name="G3 (Bethesda)">
        <title>A High-Quality Reference Genome for the Invasive Mosquitofish Gambusia affinis Using a Chicago Library.</title>
        <authorList>
            <person name="Hoffberg S.L."/>
            <person name="Troendle N.J."/>
            <person name="Glenn T.C."/>
            <person name="Mahmud O."/>
            <person name="Louha S."/>
            <person name="Chalopin D."/>
            <person name="Bennetzen J.L."/>
            <person name="Mauricio R."/>
        </authorList>
    </citation>
    <scope>NUCLEOTIDE SEQUENCE [LARGE SCALE GENOMIC DNA]</scope>
    <source>
        <strain evidence="8">NE01/NJP1002.9</strain>
        <tissue evidence="8">Muscle</tissue>
    </source>
</reference>
<dbReference type="InterPro" id="IPR013783">
    <property type="entry name" value="Ig-like_fold"/>
</dbReference>
<organism evidence="8 9">
    <name type="scientific">Gambusia affinis</name>
    <name type="common">Western mosquitofish</name>
    <name type="synonym">Heterandria affinis</name>
    <dbReference type="NCBI Taxonomy" id="33528"/>
    <lineage>
        <taxon>Eukaryota</taxon>
        <taxon>Metazoa</taxon>
        <taxon>Chordata</taxon>
        <taxon>Craniata</taxon>
        <taxon>Vertebrata</taxon>
        <taxon>Euteleostomi</taxon>
        <taxon>Actinopterygii</taxon>
        <taxon>Neopterygii</taxon>
        <taxon>Teleostei</taxon>
        <taxon>Neoteleostei</taxon>
        <taxon>Acanthomorphata</taxon>
        <taxon>Ovalentaria</taxon>
        <taxon>Atherinomorphae</taxon>
        <taxon>Cyprinodontiformes</taxon>
        <taxon>Poeciliidae</taxon>
        <taxon>Poeciliinae</taxon>
        <taxon>Gambusia</taxon>
    </lineage>
</organism>
<feature type="domain" description="Macroglobulin" evidence="7">
    <location>
        <begin position="268"/>
        <end position="348"/>
    </location>
</feature>
<dbReference type="AlphaFoldDB" id="A0A315VG34"/>
<dbReference type="Pfam" id="PF01835">
    <property type="entry name" value="MG2"/>
    <property type="match status" value="1"/>
</dbReference>
<feature type="domain" description="Macroglobulin" evidence="6">
    <location>
        <begin position="95"/>
        <end position="180"/>
    </location>
</feature>
<dbReference type="FunFam" id="2.60.40.1930:FF:000001">
    <property type="entry name" value="CD109 isoform 3"/>
    <property type="match status" value="1"/>
</dbReference>
<keyword evidence="5" id="KW-0325">Glycoprotein</keyword>
<evidence type="ECO:0008006" key="10">
    <source>
        <dbReference type="Google" id="ProtNLM"/>
    </source>
</evidence>
<dbReference type="Pfam" id="PF17789">
    <property type="entry name" value="MG4"/>
    <property type="match status" value="1"/>
</dbReference>
<evidence type="ECO:0000256" key="4">
    <source>
        <dbReference type="ARBA" id="ARBA00022900"/>
    </source>
</evidence>
<evidence type="ECO:0000256" key="5">
    <source>
        <dbReference type="ARBA" id="ARBA00023180"/>
    </source>
</evidence>
<evidence type="ECO:0000256" key="3">
    <source>
        <dbReference type="ARBA" id="ARBA00022729"/>
    </source>
</evidence>
<dbReference type="GO" id="GO:0004867">
    <property type="term" value="F:serine-type endopeptidase inhibitor activity"/>
    <property type="evidence" value="ECO:0007669"/>
    <property type="project" value="UniProtKB-KW"/>
</dbReference>
<sequence length="431" mass="48759">MVAIPAVLESGAETKFCASLLQPNESLLMTVTLGSQHSNITLLEKTSSTEFNECFQFQVPLVQNEDVQMFEVQVRGDTFSSEQARKVMIKAYKPRIFIQTDKPIYLPGQTVHFRVVSLDSKLRSASMLYNIIQLEDSRRNRIGQWLNETSNSRILQLSYSLNSEAHEGLYKITVQTGEDKKFLRFEVEKYVLPKFDVTMHMNVWKGKLDARTDMKGCGTFHFNKSVFHLNQHLLNNVLYLNAAVEEDGTGISHTLEKMINLVTFYGKLSFLDAPKLYEKGSNVEGKVKAVDYDDRPFPHLKLLLFKEDRNSRQLLQNLTTDSNGVAAFSISTDKLKGQIKLSLRHGVESFDDGIPSLVEEELTLSEFLPPSPDTKTSSSLELKKNLCLPCDQESEVTVKYTIVGEAQGTVDVFYLVSTLQAIGMFYESLTE</sequence>
<name>A0A315VG34_GAMAF</name>
<evidence type="ECO:0000313" key="8">
    <source>
        <dbReference type="EMBL" id="PWA22005.1"/>
    </source>
</evidence>
<evidence type="ECO:0000259" key="6">
    <source>
        <dbReference type="Pfam" id="PF01835"/>
    </source>
</evidence>
<evidence type="ECO:0000313" key="9">
    <source>
        <dbReference type="Proteomes" id="UP000250572"/>
    </source>
</evidence>
<dbReference type="InterPro" id="IPR040839">
    <property type="entry name" value="MG4"/>
</dbReference>
<gene>
    <name evidence="8" type="ORF">CCH79_00010252</name>
</gene>
<dbReference type="PANTHER" id="PTHR11412">
    <property type="entry name" value="MACROGLOBULIN / COMPLEMENT"/>
    <property type="match status" value="1"/>
</dbReference>
<evidence type="ECO:0000256" key="1">
    <source>
        <dbReference type="ARBA" id="ARBA00010952"/>
    </source>
</evidence>
<dbReference type="PANTHER" id="PTHR11412:SF150">
    <property type="entry name" value="ALPHA-2-MACROGLOBULIN-RELATED"/>
    <property type="match status" value="1"/>
</dbReference>
<evidence type="ECO:0000259" key="7">
    <source>
        <dbReference type="Pfam" id="PF17789"/>
    </source>
</evidence>